<comment type="caution">
    <text evidence="1">The sequence shown here is derived from an EMBL/GenBank/DDBJ whole genome shotgun (WGS) entry which is preliminary data.</text>
</comment>
<dbReference type="EMBL" id="JANBUP010000207">
    <property type="protein sequence ID" value="KAJ2812517.1"/>
    <property type="molecule type" value="Genomic_DNA"/>
</dbReference>
<organism evidence="1 2">
    <name type="scientific">Coemansia furcata</name>
    <dbReference type="NCBI Taxonomy" id="417177"/>
    <lineage>
        <taxon>Eukaryota</taxon>
        <taxon>Fungi</taxon>
        <taxon>Fungi incertae sedis</taxon>
        <taxon>Zoopagomycota</taxon>
        <taxon>Kickxellomycotina</taxon>
        <taxon>Kickxellomycetes</taxon>
        <taxon>Kickxellales</taxon>
        <taxon>Kickxellaceae</taxon>
        <taxon>Coemansia</taxon>
    </lineage>
</organism>
<reference evidence="1" key="1">
    <citation type="submission" date="2022-07" db="EMBL/GenBank/DDBJ databases">
        <title>Phylogenomic reconstructions and comparative analyses of Kickxellomycotina fungi.</title>
        <authorList>
            <person name="Reynolds N.K."/>
            <person name="Stajich J.E."/>
            <person name="Barry K."/>
            <person name="Grigoriev I.V."/>
            <person name="Crous P."/>
            <person name="Smith M.E."/>
        </authorList>
    </citation>
    <scope>NUCLEOTIDE SEQUENCE</scope>
    <source>
        <strain evidence="1">CBS 102833</strain>
    </source>
</reference>
<evidence type="ECO:0000313" key="2">
    <source>
        <dbReference type="Proteomes" id="UP001140096"/>
    </source>
</evidence>
<accession>A0ACC1LNY9</accession>
<proteinExistence type="predicted"/>
<name>A0ACC1LNY9_9FUNG</name>
<evidence type="ECO:0000313" key="1">
    <source>
        <dbReference type="EMBL" id="KAJ2812517.1"/>
    </source>
</evidence>
<dbReference type="Proteomes" id="UP001140096">
    <property type="component" value="Unassembled WGS sequence"/>
</dbReference>
<protein>
    <submittedName>
        <fullName evidence="1">Uncharacterized protein</fullName>
    </submittedName>
</protein>
<sequence>MSYSGRAYDDNNRDTYLSNIGQYSGSNAHLPSVDITTMQQQPHGGAYSEASWQTPRPPEPAQSSAPAGGLESVGGNQQQKDKRGKPVDQRGVVGMNTMSHWRALRFIVYVGTRLTQIVVALVCIGFLAQSRKQRPTQDDDVTERNTEIAVFVVGGITAATAAVSIVLHLFAKTRRRIEKSRTAWFTLALNFCIFITWIILVLINVVVVDCSRKGDGVWCRNKKNSLATGLVSAMLALVVVLRSFSVLVRADRIKLWNQPEKA</sequence>
<keyword evidence="2" id="KW-1185">Reference proteome</keyword>
<gene>
    <name evidence="1" type="ORF">H4S07_001345</name>
</gene>